<evidence type="ECO:0000313" key="1">
    <source>
        <dbReference type="EMBL" id="KAK4759236.1"/>
    </source>
</evidence>
<accession>A0AAN7K3N6</accession>
<dbReference type="EMBL" id="JAXIOK010000011">
    <property type="protein sequence ID" value="KAK4759236.1"/>
    <property type="molecule type" value="Genomic_DNA"/>
</dbReference>
<protein>
    <submittedName>
        <fullName evidence="1">Uncharacterized protein</fullName>
    </submittedName>
</protein>
<sequence length="117" mass="13666">MQLRRSLLLCFDEKFLDWCLPCCVWFRGEARENVVICCEASAVTMIMSLNFELLLFYPRCKDVEMNSFEVLLIHHHWHGSSMKSQCSCDSVPRNSDFWTSLYKVRVSLPFGPSSTFL</sequence>
<evidence type="ECO:0000313" key="2">
    <source>
        <dbReference type="Proteomes" id="UP001345219"/>
    </source>
</evidence>
<dbReference type="AlphaFoldDB" id="A0AAN7K3N6"/>
<dbReference type="Proteomes" id="UP001345219">
    <property type="component" value="Chromosome 17"/>
</dbReference>
<gene>
    <name evidence="1" type="ORF">SAY87_022367</name>
</gene>
<keyword evidence="2" id="KW-1185">Reference proteome</keyword>
<comment type="caution">
    <text evidence="1">The sequence shown here is derived from an EMBL/GenBank/DDBJ whole genome shotgun (WGS) entry which is preliminary data.</text>
</comment>
<proteinExistence type="predicted"/>
<organism evidence="1 2">
    <name type="scientific">Trapa incisa</name>
    <dbReference type="NCBI Taxonomy" id="236973"/>
    <lineage>
        <taxon>Eukaryota</taxon>
        <taxon>Viridiplantae</taxon>
        <taxon>Streptophyta</taxon>
        <taxon>Embryophyta</taxon>
        <taxon>Tracheophyta</taxon>
        <taxon>Spermatophyta</taxon>
        <taxon>Magnoliopsida</taxon>
        <taxon>eudicotyledons</taxon>
        <taxon>Gunneridae</taxon>
        <taxon>Pentapetalae</taxon>
        <taxon>rosids</taxon>
        <taxon>malvids</taxon>
        <taxon>Myrtales</taxon>
        <taxon>Lythraceae</taxon>
        <taxon>Trapa</taxon>
    </lineage>
</organism>
<reference evidence="1 2" key="1">
    <citation type="journal article" date="2023" name="Hortic Res">
        <title>Pangenome of water caltrop reveals structural variations and asymmetric subgenome divergence after allopolyploidization.</title>
        <authorList>
            <person name="Zhang X."/>
            <person name="Chen Y."/>
            <person name="Wang L."/>
            <person name="Yuan Y."/>
            <person name="Fang M."/>
            <person name="Shi L."/>
            <person name="Lu R."/>
            <person name="Comes H.P."/>
            <person name="Ma Y."/>
            <person name="Chen Y."/>
            <person name="Huang G."/>
            <person name="Zhou Y."/>
            <person name="Zheng Z."/>
            <person name="Qiu Y."/>
        </authorList>
    </citation>
    <scope>NUCLEOTIDE SEQUENCE [LARGE SCALE GENOMIC DNA]</scope>
    <source>
        <tissue evidence="1">Roots</tissue>
    </source>
</reference>
<name>A0AAN7K3N6_9MYRT</name>